<comment type="caution">
    <text evidence="1">The sequence shown here is derived from an EMBL/GenBank/DDBJ whole genome shotgun (WGS) entry which is preliminary data.</text>
</comment>
<dbReference type="InParanoid" id="A0A212ERN4"/>
<organism evidence="1 2">
    <name type="scientific">Danaus plexippus plexippus</name>
    <dbReference type="NCBI Taxonomy" id="278856"/>
    <lineage>
        <taxon>Eukaryota</taxon>
        <taxon>Metazoa</taxon>
        <taxon>Ecdysozoa</taxon>
        <taxon>Arthropoda</taxon>
        <taxon>Hexapoda</taxon>
        <taxon>Insecta</taxon>
        <taxon>Pterygota</taxon>
        <taxon>Neoptera</taxon>
        <taxon>Endopterygota</taxon>
        <taxon>Lepidoptera</taxon>
        <taxon>Glossata</taxon>
        <taxon>Ditrysia</taxon>
        <taxon>Papilionoidea</taxon>
        <taxon>Nymphalidae</taxon>
        <taxon>Danainae</taxon>
        <taxon>Danaini</taxon>
        <taxon>Danaina</taxon>
        <taxon>Danaus</taxon>
        <taxon>Danaus</taxon>
    </lineage>
</organism>
<sequence>FLITAMLSVQSDQDATTKNAERCLLDDIGATSGKRHRTEEGKITKLSGQVEKYTKDDYEIRKKITTEGLLQTNC</sequence>
<dbReference type="KEGG" id="dpl:KGM_212508B"/>
<dbReference type="Proteomes" id="UP000007151">
    <property type="component" value="Unassembled WGS sequence"/>
</dbReference>
<dbReference type="EMBL" id="AGBW02012993">
    <property type="protein sequence ID" value="OWR44114.1"/>
    <property type="molecule type" value="Genomic_DNA"/>
</dbReference>
<accession>A0A212ERN4</accession>
<dbReference type="AlphaFoldDB" id="A0A212ERN4"/>
<name>A0A212ERN4_DANPL</name>
<gene>
    <name evidence="1" type="ORF">KGM_212508B</name>
</gene>
<reference evidence="1 2" key="1">
    <citation type="journal article" date="2011" name="Cell">
        <title>The monarch butterfly genome yields insights into long-distance migration.</title>
        <authorList>
            <person name="Zhan S."/>
            <person name="Merlin C."/>
            <person name="Boore J.L."/>
            <person name="Reppert S.M."/>
        </authorList>
    </citation>
    <scope>NUCLEOTIDE SEQUENCE [LARGE SCALE GENOMIC DNA]</scope>
    <source>
        <strain evidence="1">F-2</strain>
    </source>
</reference>
<evidence type="ECO:0000313" key="2">
    <source>
        <dbReference type="Proteomes" id="UP000007151"/>
    </source>
</evidence>
<keyword evidence="2" id="KW-1185">Reference proteome</keyword>
<evidence type="ECO:0000313" key="1">
    <source>
        <dbReference type="EMBL" id="OWR44114.1"/>
    </source>
</evidence>
<protein>
    <submittedName>
        <fullName evidence="1">Uncharacterized protein</fullName>
    </submittedName>
</protein>
<feature type="non-terminal residue" evidence="1">
    <location>
        <position position="1"/>
    </location>
</feature>
<proteinExistence type="predicted"/>